<evidence type="ECO:0000313" key="1">
    <source>
        <dbReference type="EMBL" id="KAJ9104714.1"/>
    </source>
</evidence>
<comment type="caution">
    <text evidence="1">The sequence shown here is derived from an EMBL/GenBank/DDBJ whole genome shotgun (WGS) entry which is preliminary data.</text>
</comment>
<dbReference type="Proteomes" id="UP001230649">
    <property type="component" value="Unassembled WGS sequence"/>
</dbReference>
<protein>
    <submittedName>
        <fullName evidence="1">Uncharacterized protein</fullName>
    </submittedName>
</protein>
<organism evidence="1 2">
    <name type="scientific">Naganishia adeliensis</name>
    <dbReference type="NCBI Taxonomy" id="92952"/>
    <lineage>
        <taxon>Eukaryota</taxon>
        <taxon>Fungi</taxon>
        <taxon>Dikarya</taxon>
        <taxon>Basidiomycota</taxon>
        <taxon>Agaricomycotina</taxon>
        <taxon>Tremellomycetes</taxon>
        <taxon>Filobasidiales</taxon>
        <taxon>Filobasidiaceae</taxon>
        <taxon>Naganishia</taxon>
    </lineage>
</organism>
<evidence type="ECO:0000313" key="2">
    <source>
        <dbReference type="Proteomes" id="UP001230649"/>
    </source>
</evidence>
<proteinExistence type="predicted"/>
<dbReference type="EMBL" id="JASBWS010000052">
    <property type="protein sequence ID" value="KAJ9104714.1"/>
    <property type="molecule type" value="Genomic_DNA"/>
</dbReference>
<accession>A0ACC2W0E9</accession>
<reference evidence="1" key="1">
    <citation type="submission" date="2023-04" db="EMBL/GenBank/DDBJ databases">
        <title>Draft Genome sequencing of Naganishia species isolated from polar environments using Oxford Nanopore Technology.</title>
        <authorList>
            <person name="Leo P."/>
            <person name="Venkateswaran K."/>
        </authorList>
    </citation>
    <scope>NUCLEOTIDE SEQUENCE</scope>
    <source>
        <strain evidence="1">MNA-CCFEE 5262</strain>
    </source>
</reference>
<name>A0ACC2W0E9_9TREE</name>
<keyword evidence="2" id="KW-1185">Reference proteome</keyword>
<gene>
    <name evidence="1" type="ORF">QFC20_004486</name>
</gene>
<sequence length="323" mass="35507">MTDMFSSAVLPMQSHLGALALTLSYVGSLYLTKPERNRPPVNANESTPALDDVISQDFSGIQPITPSTEEPMNRDHPIVIKSRIRAVTTATIVGCVGVGLTVYTVLGSDWKSALTASANLLGFTSPSSPLTRSVLSYILAPILFIGPLYTTYLDRCLPFQYYGKNSLGLGSAERSDGMLDCLRVLWVRPCVGGDDVEKAKAWNLEQRRWIELRNCIAGPVSEELVFRACIIALYKLGGFSNTFLVFVSPLWFGIAHLHHAYDTFVKGGRTPQAAVQATVSSRSIWPPIVAHIFCNLMGFPNPSYTLQQNPEHKSRFVAGLRRL</sequence>